<dbReference type="PROSITE" id="PS00588">
    <property type="entry name" value="FLAGELLA_BB_ROD"/>
    <property type="match status" value="1"/>
</dbReference>
<dbReference type="InterPro" id="IPR001444">
    <property type="entry name" value="Flag_bb_rod_N"/>
</dbReference>
<dbReference type="SUPFAM" id="SSF117143">
    <property type="entry name" value="Flagellar hook protein flgE"/>
    <property type="match status" value="1"/>
</dbReference>
<dbReference type="GO" id="GO:0009288">
    <property type="term" value="C:bacterial-type flagellum"/>
    <property type="evidence" value="ECO:0007669"/>
    <property type="project" value="TreeGrafter"/>
</dbReference>
<proteinExistence type="inferred from homology"/>
<dbReference type="Proteomes" id="UP000288675">
    <property type="component" value="Chromosome"/>
</dbReference>
<keyword evidence="4" id="KW-0282">Flagellum</keyword>
<dbReference type="KEGG" id="bgy:BGLY_4281"/>
<name>A0AAJ3Z1Z6_9BACI</name>
<organism evidence="4 5">
    <name type="scientific">Bacillus glycinifermentans</name>
    <dbReference type="NCBI Taxonomy" id="1664069"/>
    <lineage>
        <taxon>Bacteria</taxon>
        <taxon>Bacillati</taxon>
        <taxon>Bacillota</taxon>
        <taxon>Bacilli</taxon>
        <taxon>Bacillales</taxon>
        <taxon>Bacillaceae</taxon>
        <taxon>Bacillus</taxon>
    </lineage>
</organism>
<keyword evidence="4" id="KW-0966">Cell projection</keyword>
<dbReference type="AlphaFoldDB" id="A0AAJ3Z1Z6"/>
<dbReference type="PANTHER" id="PTHR30435:SF19">
    <property type="entry name" value="FLAGELLAR BASAL-BODY ROD PROTEIN FLGG"/>
    <property type="match status" value="1"/>
</dbReference>
<evidence type="ECO:0000313" key="4">
    <source>
        <dbReference type="EMBL" id="QAT67313.1"/>
    </source>
</evidence>
<evidence type="ECO:0000256" key="1">
    <source>
        <dbReference type="ARBA" id="ARBA00009677"/>
    </source>
</evidence>
<reference evidence="4 5" key="1">
    <citation type="submission" date="2019-01" db="EMBL/GenBank/DDBJ databases">
        <title>Genome sequence of Bacillus glycinifermentans SRCM103574.</title>
        <authorList>
            <person name="Kong H.-J."/>
            <person name="Jeong S.-Y."/>
            <person name="Jeong D.-Y."/>
        </authorList>
    </citation>
    <scope>NUCLEOTIDE SEQUENCE [LARGE SCALE GENOMIC DNA]</scope>
    <source>
        <strain evidence="4 5">SRCM103574</strain>
    </source>
</reference>
<dbReference type="Pfam" id="PF06429">
    <property type="entry name" value="Flg_bbr_C"/>
    <property type="match status" value="1"/>
</dbReference>
<dbReference type="PANTHER" id="PTHR30435">
    <property type="entry name" value="FLAGELLAR PROTEIN"/>
    <property type="match status" value="1"/>
</dbReference>
<dbReference type="EMBL" id="CP035232">
    <property type="protein sequence ID" value="QAT67313.1"/>
    <property type="molecule type" value="Genomic_DNA"/>
</dbReference>
<feature type="domain" description="Flagellar basal-body/hook protein C-terminal" evidence="3">
    <location>
        <begin position="229"/>
        <end position="273"/>
    </location>
</feature>
<dbReference type="RefSeq" id="WP_046130160.1">
    <property type="nucleotide sequence ID" value="NZ_CP035232.1"/>
</dbReference>
<dbReference type="Pfam" id="PF00460">
    <property type="entry name" value="Flg_bb_rod"/>
    <property type="match status" value="1"/>
</dbReference>
<evidence type="ECO:0000259" key="3">
    <source>
        <dbReference type="Pfam" id="PF06429"/>
    </source>
</evidence>
<evidence type="ECO:0000259" key="2">
    <source>
        <dbReference type="Pfam" id="PF00460"/>
    </source>
</evidence>
<dbReference type="InterPro" id="IPR019776">
    <property type="entry name" value="Flagellar_basal_body_rod_CS"/>
</dbReference>
<dbReference type="GO" id="GO:0071978">
    <property type="term" value="P:bacterial-type flagellum-dependent swarming motility"/>
    <property type="evidence" value="ECO:0007669"/>
    <property type="project" value="TreeGrafter"/>
</dbReference>
<feature type="domain" description="Flagellar basal body rod protein N-terminal" evidence="2">
    <location>
        <begin position="5"/>
        <end position="35"/>
    </location>
</feature>
<accession>A0AAJ3Z1Z6</accession>
<keyword evidence="4" id="KW-0969">Cilium</keyword>
<gene>
    <name evidence="4" type="ORF">EQZ20_22155</name>
</gene>
<sequence>MLKGLYTAASAMITQQRRTEMLTNNIANANTPGYKEDQGSIRAFPEMLLSRMESDSFQTDSGSHSFTKQTPIGTVNTGVYMQELTPLFSQGDLQSTNEPTNIAISEKEVPVNRQTKDKAALFYAVRLGSGDIRYSRSSNFSLNENNELTINGNVVLSTDGRPIAVDSENFKVAEDGTVSENGRNLGTIDVRISLDTRNLAKEGNDLYRTENGQELPSAAANPAVSYSIKQGMTERSNVDVTRDYTEMTAAYRSFEANQKVLQAYDKSMDRAANDIGKIV</sequence>
<protein>
    <submittedName>
        <fullName evidence="4">Flagellar hook-basal body protein</fullName>
    </submittedName>
</protein>
<evidence type="ECO:0000313" key="5">
    <source>
        <dbReference type="Proteomes" id="UP000288675"/>
    </source>
</evidence>
<comment type="similarity">
    <text evidence="1">Belongs to the flagella basal body rod proteins family.</text>
</comment>
<dbReference type="InterPro" id="IPR037925">
    <property type="entry name" value="FlgE/F/G-like"/>
</dbReference>
<dbReference type="InterPro" id="IPR010930">
    <property type="entry name" value="Flg_bb/hook_C_dom"/>
</dbReference>
<dbReference type="GeneID" id="82855382"/>